<evidence type="ECO:0000256" key="6">
    <source>
        <dbReference type="ARBA" id="ARBA00023054"/>
    </source>
</evidence>
<name>A0ABC9AX28_9POAL</name>
<organism evidence="12 14">
    <name type="scientific">Urochloa decumbens</name>
    <dbReference type="NCBI Taxonomy" id="240449"/>
    <lineage>
        <taxon>Eukaryota</taxon>
        <taxon>Viridiplantae</taxon>
        <taxon>Streptophyta</taxon>
        <taxon>Embryophyta</taxon>
        <taxon>Tracheophyta</taxon>
        <taxon>Spermatophyta</taxon>
        <taxon>Magnoliopsida</taxon>
        <taxon>Liliopsida</taxon>
        <taxon>Poales</taxon>
        <taxon>Poaceae</taxon>
        <taxon>PACMAD clade</taxon>
        <taxon>Panicoideae</taxon>
        <taxon>Panicodae</taxon>
        <taxon>Paniceae</taxon>
        <taxon>Melinidinae</taxon>
        <taxon>Urochloa</taxon>
    </lineage>
</organism>
<evidence type="ECO:0000259" key="8">
    <source>
        <dbReference type="Pfam" id="PF00931"/>
    </source>
</evidence>
<dbReference type="SUPFAM" id="SSF52540">
    <property type="entry name" value="P-loop containing nucleoside triphosphate hydrolases"/>
    <property type="match status" value="3"/>
</dbReference>
<evidence type="ECO:0000259" key="11">
    <source>
        <dbReference type="Pfam" id="PF23598"/>
    </source>
</evidence>
<feature type="domain" description="Disease resistance R13L4/SHOC-2-like LRR" evidence="11">
    <location>
        <begin position="969"/>
        <end position="1081"/>
    </location>
</feature>
<dbReference type="PANTHER" id="PTHR23155:SF1135">
    <property type="entry name" value="OS08G0246300 PROTEIN"/>
    <property type="match status" value="1"/>
</dbReference>
<evidence type="ECO:0000256" key="2">
    <source>
        <dbReference type="ARBA" id="ARBA00022614"/>
    </source>
</evidence>
<reference evidence="14" key="1">
    <citation type="submission" date="2024-06" db="EMBL/GenBank/DDBJ databases">
        <authorList>
            <person name="Ryan C."/>
        </authorList>
    </citation>
    <scope>NUCLEOTIDE SEQUENCE [LARGE SCALE GENOMIC DNA]</scope>
</reference>
<feature type="domain" description="NB-ARC" evidence="8">
    <location>
        <begin position="416"/>
        <end position="561"/>
    </location>
</feature>
<dbReference type="GO" id="GO:0000166">
    <property type="term" value="F:nucleotide binding"/>
    <property type="evidence" value="ECO:0007669"/>
    <property type="project" value="UniProtKB-KW"/>
</dbReference>
<dbReference type="Pfam" id="PF23559">
    <property type="entry name" value="WHD_DRP"/>
    <property type="match status" value="1"/>
</dbReference>
<keyword evidence="5" id="KW-0611">Plant defense</keyword>
<feature type="domain" description="NB-ARC" evidence="8">
    <location>
        <begin position="193"/>
        <end position="372"/>
    </location>
</feature>
<dbReference type="InterPro" id="IPR058922">
    <property type="entry name" value="WHD_DRP"/>
</dbReference>
<evidence type="ECO:0000313" key="14">
    <source>
        <dbReference type="Proteomes" id="UP001497457"/>
    </source>
</evidence>
<feature type="domain" description="Disease resistance N-terminal" evidence="9">
    <location>
        <begin position="21"/>
        <end position="86"/>
    </location>
</feature>
<dbReference type="GO" id="GO:0006952">
    <property type="term" value="P:defense response"/>
    <property type="evidence" value="ECO:0007669"/>
    <property type="project" value="UniProtKB-KW"/>
</dbReference>
<evidence type="ECO:0000256" key="3">
    <source>
        <dbReference type="ARBA" id="ARBA00022737"/>
    </source>
</evidence>
<evidence type="ECO:0000256" key="5">
    <source>
        <dbReference type="ARBA" id="ARBA00022821"/>
    </source>
</evidence>
<protein>
    <submittedName>
        <fullName evidence="12">Uncharacterized protein</fullName>
    </submittedName>
</protein>
<dbReference type="EMBL" id="OZ075132">
    <property type="protein sequence ID" value="CAL4985711.1"/>
    <property type="molecule type" value="Genomic_DNA"/>
</dbReference>
<dbReference type="GO" id="GO:0051707">
    <property type="term" value="P:response to other organism"/>
    <property type="evidence" value="ECO:0007669"/>
    <property type="project" value="UniProtKB-ARBA"/>
</dbReference>
<evidence type="ECO:0000256" key="7">
    <source>
        <dbReference type="SAM" id="Coils"/>
    </source>
</evidence>
<dbReference type="Gene3D" id="3.80.10.10">
    <property type="entry name" value="Ribonuclease Inhibitor"/>
    <property type="match status" value="1"/>
</dbReference>
<evidence type="ECO:0000256" key="4">
    <source>
        <dbReference type="ARBA" id="ARBA00022741"/>
    </source>
</evidence>
<evidence type="ECO:0000259" key="10">
    <source>
        <dbReference type="Pfam" id="PF23559"/>
    </source>
</evidence>
<dbReference type="PANTHER" id="PTHR23155">
    <property type="entry name" value="DISEASE RESISTANCE PROTEIN RP"/>
    <property type="match status" value="1"/>
</dbReference>
<evidence type="ECO:0000256" key="1">
    <source>
        <dbReference type="ARBA" id="ARBA00008894"/>
    </source>
</evidence>
<keyword evidence="14" id="KW-1185">Reference proteome</keyword>
<sequence>MEDLVLGLAKSAVEGTLIAAKSAIEEEEKLKKNIQRDLMLISDEFEMMHSFLVVSKERATDEMVKTLVRQVRNLALDVEDCIESVVVVDVIKSHGHWWRRLLSFSSCLRAVAAPQLDDAVNAIELLKSRVEAVGKRNERYRHIGDAGCCNSTEQTAMTTSRHQQAIADAAGILIEARDAKKKQSGPKDLIQLINRIDNILPLQMISLWGASGDLGVASIIKKTRDDPEICSKFSFRAWVKLTQPFNPHDFIRSLMAQFYRNCCREQGTSSTAVELLLKQADATIMALEGTRLAEEFSKQVMSDHRYLIFLEDLPSTVDWEAVRLYLPDKKNGSCVVVHTQHPEVASLVVGESNRVLELEHFSADHSVCVFFNEKRSSPRDLMELINMKEKDYGPTPLQVISVCGEIGDLEVEMESIIKKTCNDNPEICKKFQYRAWVKVMHPQLEPFNPREFFHCLLDQLCTNYCPRHGSAQDFLKLKGVKTMVTDDVLIKEFIKQVMSDQRYLVFLQDMASKDDWNAIREYLPDNGNGSCIFVHTQQPEVASSCVRQPHRELELHSANHSLHVLFKEDEDEERAMKTKDAKEWLQKFPCVGRRADIESLSANDLGVQPVFGVAGVGKSYIVRHVYFNKVIDERNHFEKFGWVDVSHPFNIRDFAWSLLLDLHSGSLQHSSMLRFRDPIQECSDLLKEHACLIVIDGLQSTEEWDSIKAALAFEHDQNQSRIIVITIDESVATYCSDDWWNVEVLEIDDALELFRTTACRWRYYDPSPAEIMQARYILHKCGGLPKVIVAVADVIADPGRLQHINFMQLLETNPAFGGLRGLFSWVHSYFHSCPDSLKPCIFYMSIFPVNHTIRRRRLLRRWIAEGYSTDTKESTAEEKGEASFKNLRKMNMIQVPGSTNLSYMITLSSCQVNGFFREYIKSRSMEENLVFALEGHCSVNSQRTGRHLTIESTWDRDITVYQSLELSRLRSLTVFGKWESFLISDKMRILRVLDLEDSTSVTDGDLERMVKLLPRLKFLSLRGCQEVTCLPDSFGDGLKQLQTLDIRHTFIVKLPLSINKLHKLQHIRAGTTSVVSSMTLLDDADASSATVESLPPTPPAANNNLQVSRGFRRLPELCACCCQWFSHSAGSRNGGIEAPRGIGKMMALQNISAIDISVANGREILQELKNLTQLRKLGVSGLNQQNCKEFCSAISGHHPHLKSLSVWLDNKNQAGCLDDISTPPQRLHSLKLYGCVDKLPAWIKLLPNLSKLKLQVDMITQDEVDLLGHLPRLNTLCLYPKDFQYGELRFSGMQFFRELMLLEIACNSRLQAIRFEHSGVMPSLEVLKMSCYHVSSFMLLGVNALNNLKEVSLSGFYDDKVRQHLQRELQLNTKKVKPDLKVIRSRPHGRNVRLF</sequence>
<feature type="domain" description="Disease resistance protein winged helix" evidence="10">
    <location>
        <begin position="846"/>
        <end position="898"/>
    </location>
</feature>
<comment type="similarity">
    <text evidence="1">Belongs to the disease resistance NB-LRR family.</text>
</comment>
<dbReference type="Gene3D" id="1.20.5.4130">
    <property type="match status" value="1"/>
</dbReference>
<dbReference type="Pfam" id="PF18052">
    <property type="entry name" value="Rx_N"/>
    <property type="match status" value="1"/>
</dbReference>
<dbReference type="InterPro" id="IPR055414">
    <property type="entry name" value="LRR_R13L4/SHOC2-like"/>
</dbReference>
<dbReference type="Proteomes" id="UP001497457">
    <property type="component" value="Chromosome 23rd"/>
</dbReference>
<dbReference type="PRINTS" id="PR00364">
    <property type="entry name" value="DISEASERSIST"/>
</dbReference>
<feature type="domain" description="NB-ARC" evidence="8">
    <location>
        <begin position="598"/>
        <end position="758"/>
    </location>
</feature>
<dbReference type="InterPro" id="IPR044974">
    <property type="entry name" value="Disease_R_plants"/>
</dbReference>
<dbReference type="Pfam" id="PF00931">
    <property type="entry name" value="NB-ARC"/>
    <property type="match status" value="3"/>
</dbReference>
<keyword evidence="2" id="KW-0433">Leucine-rich repeat</keyword>
<accession>A0ABC9AX28</accession>
<dbReference type="Proteomes" id="UP001497457">
    <property type="component" value="Chromosome 22rd"/>
</dbReference>
<dbReference type="InterPro" id="IPR002182">
    <property type="entry name" value="NB-ARC"/>
</dbReference>
<keyword evidence="4" id="KW-0547">Nucleotide-binding</keyword>
<dbReference type="Gene3D" id="3.40.50.300">
    <property type="entry name" value="P-loop containing nucleotide triphosphate hydrolases"/>
    <property type="match status" value="3"/>
</dbReference>
<keyword evidence="3" id="KW-0677">Repeat</keyword>
<dbReference type="EMBL" id="OZ075133">
    <property type="protein sequence ID" value="CAL4989391.1"/>
    <property type="molecule type" value="Genomic_DNA"/>
</dbReference>
<dbReference type="Pfam" id="PF23598">
    <property type="entry name" value="LRR_14"/>
    <property type="match status" value="2"/>
</dbReference>
<keyword evidence="6 7" id="KW-0175">Coiled coil</keyword>
<feature type="domain" description="Disease resistance R13L4/SHOC-2-like LRR" evidence="11">
    <location>
        <begin position="1136"/>
        <end position="1358"/>
    </location>
</feature>
<proteinExistence type="inferred from homology"/>
<evidence type="ECO:0000259" key="9">
    <source>
        <dbReference type="Pfam" id="PF18052"/>
    </source>
</evidence>
<dbReference type="InterPro" id="IPR027417">
    <property type="entry name" value="P-loop_NTPase"/>
</dbReference>
<gene>
    <name evidence="12" type="ORF">URODEC1_LOCUS58062</name>
    <name evidence="13" type="ORF">URODEC1_LOCUS59695</name>
</gene>
<feature type="coiled-coil region" evidence="7">
    <location>
        <begin position="17"/>
        <end position="44"/>
    </location>
</feature>
<dbReference type="SUPFAM" id="SSF52058">
    <property type="entry name" value="L domain-like"/>
    <property type="match status" value="1"/>
</dbReference>
<dbReference type="InterPro" id="IPR032675">
    <property type="entry name" value="LRR_dom_sf"/>
</dbReference>
<dbReference type="InterPro" id="IPR041118">
    <property type="entry name" value="Rx_N"/>
</dbReference>
<evidence type="ECO:0000313" key="12">
    <source>
        <dbReference type="EMBL" id="CAL4985711.1"/>
    </source>
</evidence>
<reference evidence="12 14" key="2">
    <citation type="submission" date="2024-10" db="EMBL/GenBank/DDBJ databases">
        <authorList>
            <person name="Ryan C."/>
        </authorList>
    </citation>
    <scope>NUCLEOTIDE SEQUENCE [LARGE SCALE GENOMIC DNA]</scope>
</reference>
<evidence type="ECO:0000313" key="13">
    <source>
        <dbReference type="EMBL" id="CAL4989391.1"/>
    </source>
</evidence>